<dbReference type="EMBL" id="CP015217">
    <property type="protein sequence ID" value="AOP34867.1"/>
    <property type="molecule type" value="Genomic_DNA"/>
</dbReference>
<dbReference type="RefSeq" id="WP_069608084.1">
    <property type="nucleotide sequence ID" value="NZ_CP015217.1"/>
</dbReference>
<name>A0A1D7UZ64_9LEPT</name>
<sequence>MIKETRIPFLSSVLSKVLLFQLCFLLLISQTFSCKKVSDAASYALFGISEQLTNILNTPTGLPISLPAGLVAGCPSGTSSSILTIGNCFDDGKDKSISGFIVTKSGGSSCSAPEIYSPTIALNSLLSSLANDSTSAESPPPSPTFASYSLINLGSVTSGAQSARFILQTDQQRTTEWVRNEIQKKIFNDSSQNIGSTSGASTDTSFIVTIRVTATGSSCTATVDSKYEVTVVRAGAWDLYSSLVDGNLGGGGSSPPDLRNVSCTWRETLPTKAPPKADFLFVIDNSDTMTPIQTAIKSKMLAFFDRVSTVGLNARIAVITTDSWKLQSPSGDNGVWLDVSSSTDRTTFTDTLNAIGNNGGQFESGIFMATRALMDSSSGGTRCSGAQPYCSSSGRTTNGDKCSITSVASEDPCNGTNQNAWSKKVALGRTSVPTAVIIITDEGDMYNHWDSFNANFGATTTPWGPLDSPSSFPATRSVTFPTSPLYYNAGSAGTPVLGSGRTYTDYLDSLRNTSTGATGSASINTILNLFADRANTKVYGIIALNSQSNDYTTIDTAKSIDPSAYSTITLTNFHTKTEVFCKGEITSSTQWATSGQVAHYRTLANIGNTTLTNQLLNTPNNLGRDDMVYSLKDIATTSGGGVTSLCGTSVSISNYLNSIVDNMVALQGGYPLGKYDATWNRTFTSGNPNTALFPTGSAPVTGNISPGSVKLYAIPNTRNIDGTDFIAANVVPTGTQTATNATGFSYTMINGNLVFTKYPGFTDLPTSASGNRILGLEYKYTWKDTTTAGNTNTTVGSVANCPAYPIASSDTTAPVTPVGRRIFVSASTHNGNFGADANAVVTTADALCNADGNKPSTGTYKALLWVGTLRNPSTTDWPLKSKVAYFQSGDNRTWVGTTDVNKKFPFPLVAGTGSAADGIWTGIDITGTGPWTWSEDANTCNGFTSTAGTGSTGIANSTSITGLDDNAGDSCNNTKKIYCVEQ</sequence>
<dbReference type="AlphaFoldDB" id="A0A1D7UZ64"/>
<dbReference type="Pfam" id="PF07588">
    <property type="entry name" value="DUF1554"/>
    <property type="match status" value="1"/>
</dbReference>
<organism evidence="2 3">
    <name type="scientific">Leptospira tipperaryensis</name>
    <dbReference type="NCBI Taxonomy" id="2564040"/>
    <lineage>
        <taxon>Bacteria</taxon>
        <taxon>Pseudomonadati</taxon>
        <taxon>Spirochaetota</taxon>
        <taxon>Spirochaetia</taxon>
        <taxon>Leptospirales</taxon>
        <taxon>Leptospiraceae</taxon>
        <taxon>Leptospira</taxon>
    </lineage>
</organism>
<dbReference type="Proteomes" id="UP000094197">
    <property type="component" value="Chromosome 1"/>
</dbReference>
<dbReference type="InterPro" id="IPR011448">
    <property type="entry name" value="DUF1554"/>
</dbReference>
<dbReference type="InterPro" id="IPR016186">
    <property type="entry name" value="C-type_lectin-like/link_sf"/>
</dbReference>
<evidence type="ECO:0000313" key="3">
    <source>
        <dbReference type="Proteomes" id="UP000094197"/>
    </source>
</evidence>
<dbReference type="Gene3D" id="3.40.50.410">
    <property type="entry name" value="von Willebrand factor, type A domain"/>
    <property type="match status" value="1"/>
</dbReference>
<evidence type="ECO:0000313" key="2">
    <source>
        <dbReference type="EMBL" id="AOP34867.1"/>
    </source>
</evidence>
<dbReference type="KEGG" id="laj:A0128_14030"/>
<dbReference type="Gene3D" id="3.10.100.10">
    <property type="entry name" value="Mannose-Binding Protein A, subunit A"/>
    <property type="match status" value="1"/>
</dbReference>
<protein>
    <recommendedName>
        <fullName evidence="1">DUF1554 domain-containing protein</fullName>
    </recommendedName>
</protein>
<dbReference type="SUPFAM" id="SSF53300">
    <property type="entry name" value="vWA-like"/>
    <property type="match status" value="1"/>
</dbReference>
<proteinExistence type="predicted"/>
<dbReference type="OrthoDB" id="344146at2"/>
<feature type="domain" description="DUF1554" evidence="1">
    <location>
        <begin position="828"/>
        <end position="957"/>
    </location>
</feature>
<accession>A0A1D7UZ64</accession>
<keyword evidence="3" id="KW-1185">Reference proteome</keyword>
<dbReference type="InterPro" id="IPR036465">
    <property type="entry name" value="vWFA_dom_sf"/>
</dbReference>
<evidence type="ECO:0000259" key="1">
    <source>
        <dbReference type="Pfam" id="PF07588"/>
    </source>
</evidence>
<gene>
    <name evidence="2" type="ORF">A0128_14030</name>
</gene>
<reference evidence="2 3" key="1">
    <citation type="submission" date="2016-04" db="EMBL/GenBank/DDBJ databases">
        <title>Complete genome seqeunce of Leptospira alstonii serovar Room22.</title>
        <authorList>
            <person name="Nally J.E."/>
            <person name="Bayles D.O."/>
            <person name="Hurley D."/>
            <person name="Fanning S."/>
            <person name="McMahon B.J."/>
            <person name="Arent Z."/>
        </authorList>
    </citation>
    <scope>NUCLEOTIDE SEQUENCE [LARGE SCALE GENOMIC DNA]</scope>
    <source>
        <strain evidence="2 3">GWTS #1</strain>
    </source>
</reference>